<dbReference type="OrthoDB" id="7020071at2"/>
<reference evidence="1 3" key="1">
    <citation type="submission" date="2016-06" db="EMBL/GenBank/DDBJ databases">
        <title>Draft genome sequence of Pseudomonas sp. S1E40, a novel strain antagonistic activity to fungal plant pathogen.</title>
        <authorList>
            <person name="Tambong J.T."/>
            <person name="Tchagang C."/>
            <person name="Xu R."/>
        </authorList>
    </citation>
    <scope>NUCLEOTIDE SEQUENCE [LARGE SCALE GENOMIC DNA]</scope>
    <source>
        <strain evidence="1 3">S1E40</strain>
    </source>
</reference>
<protein>
    <recommendedName>
        <fullName evidence="5">Lipoprotein</fullName>
    </recommendedName>
</protein>
<reference evidence="2 4" key="2">
    <citation type="submission" date="2018-03" db="EMBL/GenBank/DDBJ databases">
        <title>Diversity of bacteria associated with corn roots inoculated with woodland soils in Canada, and Description of Pseudomonas aylmerense sp. nov.</title>
        <authorList>
            <person name="Tambong J.T."/>
            <person name="Xu R."/>
            <person name="Tchagang C."/>
        </authorList>
    </citation>
    <scope>NUCLEOTIDE SEQUENCE [LARGE SCALE GENOMIC DNA]</scope>
    <source>
        <strain evidence="2 4">S1E44</strain>
    </source>
</reference>
<evidence type="ECO:0000313" key="2">
    <source>
        <dbReference type="EMBL" id="PTC31143.1"/>
    </source>
</evidence>
<keyword evidence="3" id="KW-1185">Reference proteome</keyword>
<gene>
    <name evidence="1" type="ORF">BBG20_10930</name>
    <name evidence="2" type="ORF">C9382_07505</name>
</gene>
<sequence length="140" mass="15913">MRREKVEIFGSEIAMNIKWSLCVLLLWASAACADEPARLVYWSATDFTKISVTLKRPEDPDPSRVEVSVTLSPEARARTQSITLLTYQRYLTLYVDGYRLNTSRVQGQLGGEFVMFAPRALVNEWMSQFSREAVASQPTM</sequence>
<evidence type="ECO:0008006" key="5">
    <source>
        <dbReference type="Google" id="ProtNLM"/>
    </source>
</evidence>
<accession>A0A2T4G615</accession>
<dbReference type="EMBL" id="PYWW01000013">
    <property type="protein sequence ID" value="PTC31143.1"/>
    <property type="molecule type" value="Genomic_DNA"/>
</dbReference>
<evidence type="ECO:0000313" key="3">
    <source>
        <dbReference type="Proteomes" id="UP000095081"/>
    </source>
</evidence>
<proteinExistence type="predicted"/>
<dbReference type="Proteomes" id="UP000095081">
    <property type="component" value="Unassembled WGS sequence"/>
</dbReference>
<dbReference type="AlphaFoldDB" id="A0A2T4G615"/>
<name>A0A2T4G615_9PSED</name>
<evidence type="ECO:0000313" key="1">
    <source>
        <dbReference type="EMBL" id="OCW28290.1"/>
    </source>
</evidence>
<dbReference type="Proteomes" id="UP000240571">
    <property type="component" value="Unassembled WGS sequence"/>
</dbReference>
<organism evidence="2 4">
    <name type="scientific">Pseudomonas aylmerensis</name>
    <dbReference type="NCBI Taxonomy" id="1869229"/>
    <lineage>
        <taxon>Bacteria</taxon>
        <taxon>Pseudomonadati</taxon>
        <taxon>Pseudomonadota</taxon>
        <taxon>Gammaproteobacteria</taxon>
        <taxon>Pseudomonadales</taxon>
        <taxon>Pseudomonadaceae</taxon>
        <taxon>Pseudomonas</taxon>
    </lineage>
</organism>
<dbReference type="EMBL" id="MAUE01000013">
    <property type="protein sequence ID" value="OCW28290.1"/>
    <property type="molecule type" value="Genomic_DNA"/>
</dbReference>
<comment type="caution">
    <text evidence="2">The sequence shown here is derived from an EMBL/GenBank/DDBJ whole genome shotgun (WGS) entry which is preliminary data.</text>
</comment>
<dbReference type="PROSITE" id="PS51257">
    <property type="entry name" value="PROKAR_LIPOPROTEIN"/>
    <property type="match status" value="1"/>
</dbReference>
<evidence type="ECO:0000313" key="4">
    <source>
        <dbReference type="Proteomes" id="UP000240571"/>
    </source>
</evidence>